<dbReference type="InterPro" id="IPR007590">
    <property type="entry name" value="Saf4/Yju2"/>
</dbReference>
<evidence type="ECO:0000313" key="3">
    <source>
        <dbReference type="EMBL" id="KAK2185708.1"/>
    </source>
</evidence>
<name>A0AAD9P049_RIDPI</name>
<organism evidence="3 4">
    <name type="scientific">Ridgeia piscesae</name>
    <name type="common">Tubeworm</name>
    <dbReference type="NCBI Taxonomy" id="27915"/>
    <lineage>
        <taxon>Eukaryota</taxon>
        <taxon>Metazoa</taxon>
        <taxon>Spiralia</taxon>
        <taxon>Lophotrochozoa</taxon>
        <taxon>Annelida</taxon>
        <taxon>Polychaeta</taxon>
        <taxon>Sedentaria</taxon>
        <taxon>Canalipalpata</taxon>
        <taxon>Sabellida</taxon>
        <taxon>Siboglinidae</taxon>
        <taxon>Ridgeia</taxon>
    </lineage>
</organism>
<protein>
    <recommendedName>
        <fullName evidence="5">Splicing factor YJU2</fullName>
    </recommendedName>
</protein>
<dbReference type="AlphaFoldDB" id="A0AAD9P049"/>
<gene>
    <name evidence="3" type="ORF">NP493_226g08003</name>
</gene>
<feature type="region of interest" description="Disordered" evidence="2">
    <location>
        <begin position="184"/>
        <end position="268"/>
    </location>
</feature>
<dbReference type="PANTHER" id="PTHR12111:SF1">
    <property type="entry name" value="SPLICING FACTOR YJU2"/>
    <property type="match status" value="1"/>
</dbReference>
<keyword evidence="1" id="KW-0175">Coiled coil</keyword>
<feature type="compositionally biased region" description="Acidic residues" evidence="2">
    <location>
        <begin position="143"/>
        <end position="153"/>
    </location>
</feature>
<evidence type="ECO:0000256" key="1">
    <source>
        <dbReference type="SAM" id="Coils"/>
    </source>
</evidence>
<proteinExistence type="predicted"/>
<dbReference type="Pfam" id="PF04502">
    <property type="entry name" value="Saf4_Yju2"/>
    <property type="match status" value="1"/>
</dbReference>
<accession>A0AAD9P049</accession>
<reference evidence="3" key="1">
    <citation type="journal article" date="2023" name="Mol. Biol. Evol.">
        <title>Third-Generation Sequencing Reveals the Adaptive Role of the Epigenome in Three Deep-Sea Polychaetes.</title>
        <authorList>
            <person name="Perez M."/>
            <person name="Aroh O."/>
            <person name="Sun Y."/>
            <person name="Lan Y."/>
            <person name="Juniper S.K."/>
            <person name="Young C.R."/>
            <person name="Angers B."/>
            <person name="Qian P.Y."/>
        </authorList>
    </citation>
    <scope>NUCLEOTIDE SEQUENCE</scope>
    <source>
        <strain evidence="3">R07B-5</strain>
    </source>
</reference>
<dbReference type="Proteomes" id="UP001209878">
    <property type="component" value="Unassembled WGS sequence"/>
</dbReference>
<dbReference type="GO" id="GO:0071006">
    <property type="term" value="C:U2-type catalytic step 1 spliceosome"/>
    <property type="evidence" value="ECO:0007669"/>
    <property type="project" value="TreeGrafter"/>
</dbReference>
<dbReference type="PANTHER" id="PTHR12111">
    <property type="entry name" value="SPLICING FACTOR YJU2"/>
    <property type="match status" value="1"/>
</dbReference>
<feature type="region of interest" description="Disordered" evidence="2">
    <location>
        <begin position="143"/>
        <end position="172"/>
    </location>
</feature>
<sequence length="268" mass="28867">MSERKVLNETVEDEDYLGLRIFRFYIKCPRCVSEITFKTDPVNTDYTLEGGASRNFEAAKTAEMLAQKAQKEIEEEELNNPMKVLENRTKASRQEMDMLETLQDLKELNSRHARLNQDQVIELHQSKLFGKTGEGGMVKRLVDDEDAGSDESEVGSQEETRKTIPQSALLKGVKTSRKSALSMLVRKKTATEASASSTVTAPPTTSASAADRLLADNNGSTAATAETAQSQCNAGGSCGEQKVAAPTAGSSALGLLGNYSGSDTDSSG</sequence>
<evidence type="ECO:0000256" key="2">
    <source>
        <dbReference type="SAM" id="MobiDB-lite"/>
    </source>
</evidence>
<dbReference type="EMBL" id="JAODUO010000226">
    <property type="protein sequence ID" value="KAK2185708.1"/>
    <property type="molecule type" value="Genomic_DNA"/>
</dbReference>
<evidence type="ECO:0000313" key="4">
    <source>
        <dbReference type="Proteomes" id="UP001209878"/>
    </source>
</evidence>
<keyword evidence="4" id="KW-1185">Reference proteome</keyword>
<dbReference type="GO" id="GO:0000398">
    <property type="term" value="P:mRNA splicing, via spliceosome"/>
    <property type="evidence" value="ECO:0007669"/>
    <property type="project" value="InterPro"/>
</dbReference>
<feature type="coiled-coil region" evidence="1">
    <location>
        <begin position="59"/>
        <end position="118"/>
    </location>
</feature>
<feature type="compositionally biased region" description="Low complexity" evidence="2">
    <location>
        <begin position="191"/>
        <end position="210"/>
    </location>
</feature>
<feature type="compositionally biased region" description="Polar residues" evidence="2">
    <location>
        <begin position="259"/>
        <end position="268"/>
    </location>
</feature>
<evidence type="ECO:0008006" key="5">
    <source>
        <dbReference type="Google" id="ProtNLM"/>
    </source>
</evidence>
<comment type="caution">
    <text evidence="3">The sequence shown here is derived from an EMBL/GenBank/DDBJ whole genome shotgun (WGS) entry which is preliminary data.</text>
</comment>